<dbReference type="InterPro" id="IPR036526">
    <property type="entry name" value="C-N_Hydrolase_sf"/>
</dbReference>
<dbReference type="EMBL" id="GU071092">
    <property type="protein sequence ID" value="ACY75880.1"/>
    <property type="molecule type" value="Genomic_DNA"/>
</dbReference>
<reference evidence="2 4" key="2">
    <citation type="submission" date="2009-10" db="EMBL/GenBank/DDBJ databases">
        <title>The Genome Sequence of Prochlorococcus phage P-SSM2.</title>
        <authorList>
            <consortium name="The Broad Institute Genome Sequencing Platform"/>
            <person name="Henn M.R."/>
            <person name="Sullivan M.S."/>
            <person name="Osburne M.S."/>
            <person name="Levin J."/>
            <person name="Malboeuf C."/>
            <person name="Casali M."/>
            <person name="Russ C."/>
            <person name="Lennon N."/>
            <person name="Chapman S.B."/>
            <person name="Erlich R."/>
            <person name="Young S.K."/>
            <person name="Koehrsen M."/>
            <person name="Yandava C."/>
            <person name="Zeng Q."/>
            <person name="Alvarado L."/>
            <person name="Anderson S."/>
            <person name="Berlin A."/>
            <person name="Borenstein D."/>
            <person name="Chen Z."/>
            <person name="Engels R."/>
            <person name="Freedman E."/>
            <person name="Gellesch M."/>
            <person name="Goldberg J."/>
            <person name="Green L."/>
            <person name="Griggs A."/>
            <person name="Gujja S."/>
            <person name="Heilman E.R."/>
            <person name="Heiman D."/>
            <person name="Hepburn T."/>
            <person name="Howarth C."/>
            <person name="Jen D."/>
            <person name="Larson L."/>
            <person name="Lewis B."/>
            <person name="Mehta T."/>
            <person name="Park D."/>
            <person name="Pearson M."/>
            <person name="Richards J."/>
            <person name="Rizzolo K."/>
            <person name="Roberts A."/>
            <person name="Ryan E."/>
            <person name="Saif S."/>
            <person name="Shea T."/>
            <person name="Shenoy N."/>
            <person name="Sisk P."/>
            <person name="Stolte C."/>
            <person name="Sykes S."/>
            <person name="Walk T."/>
            <person name="White J."/>
            <person name="Yu Q."/>
            <person name="Coleman M.L."/>
            <person name="Huang K.H."/>
            <person name="Weigele P.R."/>
            <person name="DeFrancesco A.S."/>
            <person name="Kern S.E."/>
            <person name="Thompson L.R."/>
            <person name="Fu R."/>
            <person name="Hombeck B."/>
            <person name="Chisholm S.W."/>
            <person name="Haas B."/>
            <person name="Nusbaum C."/>
            <person name="Birren B."/>
        </authorList>
    </citation>
    <scope>NUCLEOTIDE SEQUENCE [LARGE SCALE GENOMIC DNA]</scope>
    <source>
        <strain evidence="2">P-SSM2</strain>
    </source>
</reference>
<name>Q58N00_BPPRM</name>
<dbReference type="EMBL" id="AY939844">
    <property type="protein sequence ID" value="AAX44382.1"/>
    <property type="molecule type" value="Genomic_DNA"/>
</dbReference>
<evidence type="ECO:0008006" key="5">
    <source>
        <dbReference type="Google" id="ProtNLM"/>
    </source>
</evidence>
<evidence type="ECO:0000313" key="4">
    <source>
        <dbReference type="Proteomes" id="UP000013923"/>
    </source>
</evidence>
<organismHost>
    <name type="scientific">Prochlorococcus</name>
    <dbReference type="NCBI Taxonomy" id="1218"/>
</organismHost>
<dbReference type="Gene3D" id="3.60.110.10">
    <property type="entry name" value="Carbon-nitrogen hydrolase"/>
    <property type="match status" value="1"/>
</dbReference>
<accession>Q58N00</accession>
<dbReference type="Proteomes" id="UP000013923">
    <property type="component" value="Genome"/>
</dbReference>
<protein>
    <recommendedName>
        <fullName evidence="5">CN hydrolase domain-containing protein</fullName>
    </recommendedName>
</protein>
<dbReference type="Proteomes" id="UP000000991">
    <property type="component" value="Segment"/>
</dbReference>
<reference evidence="1 3" key="3">
    <citation type="journal article" date="2010" name="Environ. Microbiol.">
        <title>Genomic analysis of oceanic cyanobacterial myoviruses compared with T4-like myoviruses from diverse hosts and environments.</title>
        <authorList>
            <person name="Sullivan M.B."/>
            <person name="Huang K.H."/>
            <person name="Ignacio-Espinoza J.C."/>
            <person name="Berlin A.M."/>
            <person name="Kelly L."/>
            <person name="Weigele P.R."/>
            <person name="DeFrancesco A.S."/>
            <person name="Kern S.E."/>
            <person name="Thompson L.R."/>
            <person name="Young S."/>
            <person name="Yandava C."/>
            <person name="Fu R."/>
            <person name="Krastins B."/>
            <person name="Chase M."/>
            <person name="Sarracino D."/>
            <person name="Osburne M.S."/>
            <person name="Henn M.R."/>
            <person name="Chisholm S.W."/>
        </authorList>
    </citation>
    <scope>NUCLEOTIDE SEQUENCE [LARGE SCALE GENOMIC DNA]</scope>
</reference>
<keyword evidence="3" id="KW-1185">Reference proteome</keyword>
<evidence type="ECO:0000313" key="2">
    <source>
        <dbReference type="EMBL" id="ACY75880.1"/>
    </source>
</evidence>
<sequence>MKTTIRLAGAQIPVGTDIQINKKEIFKALDWAKETGVDCLLTPEGSLSGYCNNWQGKLEELMGTLTEVEEYQKKCGVGLHLGTNYPDRESLGLIYRNQIRHYAKDGKLLGLTNKTFTLDEEGVMGRNSKMEPIVSIPLTTTTFLRSLITNQSPERSEIHAIGLVCNDMWGAHYRDESSIIPLVNDFLKYRPEIQIIFHSTNGRKINGSDPRQKTFVDWHNSVLHVNATFAYPILTVDSCTPWDWDGNEEDVDKYPTSSQSGLIDFSGWLTDVPNYGRQYFYHDYDISARYIDKIDQYYKKISLDL</sequence>
<gene>
    <name evidence="2" type="ORF">PCMG_00004</name>
    <name evidence="1" type="ORF">PSSM2_004</name>
</gene>
<organism evidence="1 3">
    <name type="scientific">Prochlorococcus phage P-SSM2</name>
    <dbReference type="NCBI Taxonomy" id="268746"/>
    <lineage>
        <taxon>Viruses</taxon>
        <taxon>Duplodnaviria</taxon>
        <taxon>Heunggongvirae</taxon>
        <taxon>Uroviricota</taxon>
        <taxon>Caudoviricetes</taxon>
        <taxon>Pantevenvirales</taxon>
        <taxon>Kyanoviridae</taxon>
        <taxon>Salacisavirus</taxon>
        <taxon>Salacisavirus pssm2</taxon>
    </lineage>
</organism>
<reference evidence="1 3" key="1">
    <citation type="journal article" date="2005" name="PLoS Biol.">
        <title>Three Prochlorococcus cyanophage genomes: signature features and ecological interpretations.</title>
        <authorList>
            <person name="Sullivan M.B."/>
            <person name="Coleman M.L."/>
            <person name="Weigele P."/>
            <person name="Rohwer F."/>
            <person name="Chisholm S.W."/>
        </authorList>
    </citation>
    <scope>NUCLEOTIDE SEQUENCE</scope>
</reference>
<dbReference type="GeneID" id="3294487"/>
<dbReference type="KEGG" id="vg:3294487"/>
<evidence type="ECO:0000313" key="1">
    <source>
        <dbReference type="EMBL" id="AAX44382.1"/>
    </source>
</evidence>
<evidence type="ECO:0000313" key="3">
    <source>
        <dbReference type="Proteomes" id="UP000000991"/>
    </source>
</evidence>
<proteinExistence type="predicted"/>
<dbReference type="SUPFAM" id="SSF56317">
    <property type="entry name" value="Carbon-nitrogen hydrolase"/>
    <property type="match status" value="1"/>
</dbReference>
<dbReference type="RefSeq" id="YP_214236.1">
    <property type="nucleotide sequence ID" value="NC_006883.2"/>
</dbReference>